<evidence type="ECO:0000256" key="7">
    <source>
        <dbReference type="ARBA" id="ARBA00022801"/>
    </source>
</evidence>
<keyword evidence="12" id="KW-1185">Reference proteome</keyword>
<comment type="subcellular location">
    <subcellularLocation>
        <location evidence="2">Secreted</location>
    </subcellularLocation>
</comment>
<comment type="caution">
    <text evidence="11">The sequence shown here is derived from an EMBL/GenBank/DDBJ whole genome shotgun (WGS) entry which is preliminary data.</text>
</comment>
<dbReference type="InterPro" id="IPR036881">
    <property type="entry name" value="Glyco_hydro_3_C_sf"/>
</dbReference>
<evidence type="ECO:0000256" key="8">
    <source>
        <dbReference type="ARBA" id="ARBA00023295"/>
    </source>
</evidence>
<dbReference type="Gene3D" id="3.20.20.300">
    <property type="entry name" value="Glycoside hydrolase, family 3, N-terminal domain"/>
    <property type="match status" value="1"/>
</dbReference>
<protein>
    <recommendedName>
        <fullName evidence="4">beta-glucosidase</fullName>
        <ecNumber evidence="4">3.2.1.21</ecNumber>
    </recommendedName>
</protein>
<evidence type="ECO:0000256" key="6">
    <source>
        <dbReference type="ARBA" id="ARBA00022729"/>
    </source>
</evidence>
<feature type="compositionally biased region" description="Polar residues" evidence="10">
    <location>
        <begin position="1"/>
        <end position="15"/>
    </location>
</feature>
<evidence type="ECO:0000256" key="4">
    <source>
        <dbReference type="ARBA" id="ARBA00012744"/>
    </source>
</evidence>
<sequence>MPETMDQATAESLAQSGPYEEVPGNLTAAVTNGTLVETRGNEMVHRILTPYFCLKQDQDFPTVDPMNICLTYGQAIDTIPIPSARYVKDDHISLIREVAAGGTALLKNERSLLPIQNITNVVVFGNAAPDTADGL</sequence>
<comment type="catalytic activity">
    <reaction evidence="1">
        <text>Hydrolysis of terminal, non-reducing beta-D-glucosyl residues with release of beta-D-glucose.</text>
        <dbReference type="EC" id="3.2.1.21"/>
    </reaction>
</comment>
<dbReference type="InterPro" id="IPR036962">
    <property type="entry name" value="Glyco_hydro_3_N_sf"/>
</dbReference>
<keyword evidence="7" id="KW-0378">Hydrolase</keyword>
<evidence type="ECO:0000256" key="10">
    <source>
        <dbReference type="SAM" id="MobiDB-lite"/>
    </source>
</evidence>
<feature type="region of interest" description="Disordered" evidence="10">
    <location>
        <begin position="1"/>
        <end position="24"/>
    </location>
</feature>
<dbReference type="Gene3D" id="3.40.50.1700">
    <property type="entry name" value="Glycoside hydrolase family 3 C-terminal domain"/>
    <property type="match status" value="1"/>
</dbReference>
<accession>A0ABR2UXN3</accession>
<reference evidence="11 12" key="1">
    <citation type="journal article" date="2024" name="J. Plant Pathol.">
        <title>Sequence and assembly of the genome of Seiridium unicorne, isolate CBS 538.82, causal agent of cypress canker disease.</title>
        <authorList>
            <person name="Scali E."/>
            <person name="Rocca G.D."/>
            <person name="Danti R."/>
            <person name="Garbelotto M."/>
            <person name="Barberini S."/>
            <person name="Baroncelli R."/>
            <person name="Emiliani G."/>
        </authorList>
    </citation>
    <scope>NUCLEOTIDE SEQUENCE [LARGE SCALE GENOMIC DNA]</scope>
    <source>
        <strain evidence="11 12">BM-138-508</strain>
    </source>
</reference>
<dbReference type="EMBL" id="JARVKF010000331">
    <property type="protein sequence ID" value="KAK9419036.1"/>
    <property type="molecule type" value="Genomic_DNA"/>
</dbReference>
<organism evidence="11 12">
    <name type="scientific">Seiridium unicorne</name>
    <dbReference type="NCBI Taxonomy" id="138068"/>
    <lineage>
        <taxon>Eukaryota</taxon>
        <taxon>Fungi</taxon>
        <taxon>Dikarya</taxon>
        <taxon>Ascomycota</taxon>
        <taxon>Pezizomycotina</taxon>
        <taxon>Sordariomycetes</taxon>
        <taxon>Xylariomycetidae</taxon>
        <taxon>Amphisphaeriales</taxon>
        <taxon>Sporocadaceae</taxon>
        <taxon>Seiridium</taxon>
    </lineage>
</organism>
<keyword evidence="5" id="KW-0964">Secreted</keyword>
<dbReference type="InterPro" id="IPR050288">
    <property type="entry name" value="Cellulose_deg_GH3"/>
</dbReference>
<dbReference type="Proteomes" id="UP001408356">
    <property type="component" value="Unassembled WGS sequence"/>
</dbReference>
<dbReference type="EC" id="3.2.1.21" evidence="4"/>
<name>A0ABR2UXN3_9PEZI</name>
<evidence type="ECO:0000256" key="9">
    <source>
        <dbReference type="ARBA" id="ARBA00024983"/>
    </source>
</evidence>
<evidence type="ECO:0000313" key="12">
    <source>
        <dbReference type="Proteomes" id="UP001408356"/>
    </source>
</evidence>
<proteinExistence type="inferred from homology"/>
<dbReference type="PANTHER" id="PTHR42715">
    <property type="entry name" value="BETA-GLUCOSIDASE"/>
    <property type="match status" value="1"/>
</dbReference>
<evidence type="ECO:0000256" key="5">
    <source>
        <dbReference type="ARBA" id="ARBA00022525"/>
    </source>
</evidence>
<evidence type="ECO:0000256" key="3">
    <source>
        <dbReference type="ARBA" id="ARBA00005336"/>
    </source>
</evidence>
<dbReference type="PANTHER" id="PTHR42715:SF12">
    <property type="entry name" value="BETA-GLUCOSIDASE G-RELATED"/>
    <property type="match status" value="1"/>
</dbReference>
<evidence type="ECO:0000256" key="1">
    <source>
        <dbReference type="ARBA" id="ARBA00000448"/>
    </source>
</evidence>
<keyword evidence="6" id="KW-0732">Signal</keyword>
<keyword evidence="8" id="KW-0326">Glycosidase</keyword>
<gene>
    <name evidence="11" type="ORF">SUNI508_07557</name>
</gene>
<comment type="function">
    <text evidence="9">Beta-glucosidases are one of a number of cellulolytic enzymes involved in the degradation of cellulosic biomass. Catalyzes the last step releasing glucose from the inhibitory cellobiose.</text>
</comment>
<comment type="similarity">
    <text evidence="3">Belongs to the glycosyl hydrolase 3 family.</text>
</comment>
<evidence type="ECO:0000313" key="11">
    <source>
        <dbReference type="EMBL" id="KAK9419036.1"/>
    </source>
</evidence>
<evidence type="ECO:0000256" key="2">
    <source>
        <dbReference type="ARBA" id="ARBA00004613"/>
    </source>
</evidence>